<dbReference type="NCBIfam" id="TIGR01691">
    <property type="entry name" value="enolase-ppase"/>
    <property type="match status" value="1"/>
</dbReference>
<keyword evidence="4" id="KW-0479">Metal-binding</keyword>
<sequence length="226" mass="25468">MKYILTDVEGTTTSISFVHETLFPFAKERLKSFVAENLNNNDVQEILKQTKATAKAETQKDISDDEATDLLLHWIKTDRKHPALKDLQGLIWEGGYVSGQIKGHIYKDVPVALKAWKEAGLTLGVYSSGSVKAQHLIFEFSTEGNLRPYFSNHFDTAVGHKREVASYSNISNILKVEPSEILFLSDIKEELDAAREAGMQTIQLVRQNDVVIGDHKTARDFNEIKF</sequence>
<organism evidence="5 6">
    <name type="scientific">Bacteriovorax antarcticus</name>
    <dbReference type="NCBI Taxonomy" id="3088717"/>
    <lineage>
        <taxon>Bacteria</taxon>
        <taxon>Pseudomonadati</taxon>
        <taxon>Bdellovibrionota</taxon>
        <taxon>Bacteriovoracia</taxon>
        <taxon>Bacteriovoracales</taxon>
        <taxon>Bacteriovoracaceae</taxon>
        <taxon>Bacteriovorax</taxon>
    </lineage>
</organism>
<name>A0ABU5VQG6_9BACT</name>
<dbReference type="PANTHER" id="PTHR20371:SF1">
    <property type="entry name" value="ENOLASE-PHOSPHATASE E1"/>
    <property type="match status" value="1"/>
</dbReference>
<evidence type="ECO:0000256" key="2">
    <source>
        <dbReference type="ARBA" id="ARBA00022801"/>
    </source>
</evidence>
<dbReference type="RefSeq" id="WP_323574775.1">
    <property type="nucleotide sequence ID" value="NZ_JAYGJQ010000001.1"/>
</dbReference>
<evidence type="ECO:0000313" key="6">
    <source>
        <dbReference type="Proteomes" id="UP001302274"/>
    </source>
</evidence>
<dbReference type="Gene3D" id="3.40.50.1000">
    <property type="entry name" value="HAD superfamily/HAD-like"/>
    <property type="match status" value="1"/>
</dbReference>
<dbReference type="InterPro" id="IPR023943">
    <property type="entry name" value="Enolase-ppase_E1"/>
</dbReference>
<comment type="cofactor">
    <cofactor evidence="4">
        <name>Mg(2+)</name>
        <dbReference type="ChEBI" id="CHEBI:18420"/>
    </cofactor>
    <text evidence="4">Binds 1 Mg(2+) ion per subunit.</text>
</comment>
<comment type="pathway">
    <text evidence="4">Amino-acid biosynthesis; L-methionine biosynthesis via salvage pathway; L-methionine from S-methyl-5-thio-alpha-D-ribose 1-phosphate: step 4/6.</text>
</comment>
<comment type="subunit">
    <text evidence="4">Monomer.</text>
</comment>
<dbReference type="SFLD" id="SFLDS00003">
    <property type="entry name" value="Haloacid_Dehalogenase"/>
    <property type="match status" value="1"/>
</dbReference>
<comment type="catalytic activity">
    <reaction evidence="4">
        <text>5-methylsulfanyl-2,3-dioxopentyl phosphate + H2O = 1,2-dihydroxy-5-(methylsulfanyl)pent-1-en-3-one + phosphate</text>
        <dbReference type="Rhea" id="RHEA:21700"/>
        <dbReference type="ChEBI" id="CHEBI:15377"/>
        <dbReference type="ChEBI" id="CHEBI:43474"/>
        <dbReference type="ChEBI" id="CHEBI:49252"/>
        <dbReference type="ChEBI" id="CHEBI:58828"/>
        <dbReference type="EC" id="3.1.3.77"/>
    </reaction>
</comment>
<keyword evidence="4" id="KW-0460">Magnesium</keyword>
<keyword evidence="3 4" id="KW-0486">Methionine biosynthesis</keyword>
<dbReference type="CDD" id="cd01629">
    <property type="entry name" value="HAD_EP"/>
    <property type="match status" value="1"/>
</dbReference>
<comment type="function">
    <text evidence="4">Bifunctional enzyme that catalyzes the enolization of 2,3-diketo-5-methylthiopentyl-1-phosphate (DK-MTP-1-P) into the intermediate 2-hydroxy-3-keto-5-methylthiopentenyl-1-phosphate (HK-MTPenyl-1-P), which is then dephosphorylated to form the acireductone 1,2-dihydroxy-3-keto-5-methylthiopentene (DHK-MTPene).</text>
</comment>
<dbReference type="SUPFAM" id="SSF56784">
    <property type="entry name" value="HAD-like"/>
    <property type="match status" value="1"/>
</dbReference>
<dbReference type="EMBL" id="JAYGJQ010000001">
    <property type="protein sequence ID" value="MEA9355288.1"/>
    <property type="molecule type" value="Genomic_DNA"/>
</dbReference>
<evidence type="ECO:0000256" key="1">
    <source>
        <dbReference type="ARBA" id="ARBA00022605"/>
    </source>
</evidence>
<evidence type="ECO:0000313" key="5">
    <source>
        <dbReference type="EMBL" id="MEA9355288.1"/>
    </source>
</evidence>
<dbReference type="GO" id="GO:0043874">
    <property type="term" value="F:acireductone synthase activity"/>
    <property type="evidence" value="ECO:0007669"/>
    <property type="project" value="UniProtKB-EC"/>
</dbReference>
<comment type="pathway">
    <text evidence="4">Amino-acid biosynthesis; L-methionine biosynthesis via salvage pathway; L-methionine from S-methyl-5-thio-alpha-D-ribose 1-phosphate: step 3/6.</text>
</comment>
<dbReference type="Pfam" id="PF00702">
    <property type="entry name" value="Hydrolase"/>
    <property type="match status" value="1"/>
</dbReference>
<dbReference type="Proteomes" id="UP001302274">
    <property type="component" value="Unassembled WGS sequence"/>
</dbReference>
<proteinExistence type="inferred from homology"/>
<dbReference type="EC" id="3.1.3.77" evidence="4"/>
<protein>
    <recommendedName>
        <fullName evidence="4">Enolase-phosphatase E1</fullName>
        <ecNumber evidence="4">3.1.3.77</ecNumber>
    </recommendedName>
    <alternativeName>
        <fullName evidence="4">2,3-diketo-5-methylthio-1-phosphopentane phosphatase</fullName>
    </alternativeName>
</protein>
<dbReference type="PANTHER" id="PTHR20371">
    <property type="entry name" value="ENOLASE-PHOSPHATASE E1"/>
    <property type="match status" value="1"/>
</dbReference>
<dbReference type="HAMAP" id="MF_01681">
    <property type="entry name" value="Salvage_MtnC"/>
    <property type="match status" value="1"/>
</dbReference>
<dbReference type="SFLD" id="SFLDG01129">
    <property type="entry name" value="C1.5:_HAD__Beta-PGM__Phosphata"/>
    <property type="match status" value="1"/>
</dbReference>
<comment type="similarity">
    <text evidence="4">Belongs to the HAD-like hydrolase superfamily. MasA/MtnC family.</text>
</comment>
<dbReference type="InterPro" id="IPR036412">
    <property type="entry name" value="HAD-like_sf"/>
</dbReference>
<reference evidence="5 6" key="1">
    <citation type="submission" date="2023-11" db="EMBL/GenBank/DDBJ databases">
        <title>A Novel Polar Bacteriovorax (B. antarcticus) Isolated from the Biocrust in Antarctica.</title>
        <authorList>
            <person name="Mun W."/>
            <person name="Choi S.Y."/>
            <person name="Mitchell R.J."/>
        </authorList>
    </citation>
    <scope>NUCLEOTIDE SEQUENCE [LARGE SCALE GENOMIC DNA]</scope>
    <source>
        <strain evidence="5 6">PP10</strain>
    </source>
</reference>
<dbReference type="PRINTS" id="PR00413">
    <property type="entry name" value="HADHALOGNASE"/>
</dbReference>
<gene>
    <name evidence="4 5" type="primary">mtnC</name>
    <name evidence="5" type="ORF">SHI21_03710</name>
</gene>
<keyword evidence="2 4" id="KW-0378">Hydrolase</keyword>
<comment type="caution">
    <text evidence="5">The sequence shown here is derived from an EMBL/GenBank/DDBJ whole genome shotgun (WGS) entry which is preliminary data.</text>
</comment>
<evidence type="ECO:0000256" key="3">
    <source>
        <dbReference type="ARBA" id="ARBA00023167"/>
    </source>
</evidence>
<dbReference type="Gene3D" id="1.10.720.60">
    <property type="match status" value="1"/>
</dbReference>
<accession>A0ABU5VQG6</accession>
<dbReference type="SFLD" id="SFLDF00044">
    <property type="entry name" value="enolase-phosphatase"/>
    <property type="match status" value="1"/>
</dbReference>
<dbReference type="SFLD" id="SFLDG01133">
    <property type="entry name" value="C1.5.4:_Enolase-phosphatase_Li"/>
    <property type="match status" value="1"/>
</dbReference>
<keyword evidence="1 4" id="KW-0028">Amino-acid biosynthesis</keyword>
<dbReference type="InterPro" id="IPR006439">
    <property type="entry name" value="HAD-SF_hydro_IA"/>
</dbReference>
<dbReference type="InterPro" id="IPR023214">
    <property type="entry name" value="HAD_sf"/>
</dbReference>
<keyword evidence="6" id="KW-1185">Reference proteome</keyword>
<evidence type="ECO:0000256" key="4">
    <source>
        <dbReference type="HAMAP-Rule" id="MF_01681"/>
    </source>
</evidence>